<dbReference type="EMBL" id="VCGU01000458">
    <property type="protein sequence ID" value="TRY62964.1"/>
    <property type="molecule type" value="Genomic_DNA"/>
</dbReference>
<dbReference type="SMART" id="SM00444">
    <property type="entry name" value="GYF"/>
    <property type="match status" value="1"/>
</dbReference>
<accession>A0A553NBY7</accession>
<comment type="caution">
    <text evidence="3">The sequence shown here is derived from an EMBL/GenBank/DDBJ whole genome shotgun (WGS) entry which is preliminary data.</text>
</comment>
<dbReference type="Proteomes" id="UP000318571">
    <property type="component" value="Chromosome 10"/>
</dbReference>
<dbReference type="AlphaFoldDB" id="A0A553NBY7"/>
<gene>
    <name evidence="3" type="ORF">TCAL_03917</name>
</gene>
<dbReference type="Gene3D" id="3.30.1490.40">
    <property type="match status" value="1"/>
</dbReference>
<sequence length="710" mass="79063">MALKRPGEPEPTTNTDTTASNDASKRLRLASDPPIAGPSPTIPSVPPTGTGSTATTASGSRREFQGQSKTGGLHSIDSDDEEEYAQSKRIQLLADDDIEGEEASTIERDGQIQITPFNLKDEQEEGSFAQDGSFIWHKKKEDEASDRWLAGIDWGKVQERSQAERAQKEAEDEREDEVEANYDELTAYRAILSLLQPQESVAQAIRRWAGGKKTSAQRLQAKRRIKAGQESPDEKRDRLAMEKLTGLADSILTRSGFMEIYEQTFESIGYKLKQSDAGSAPKTEIPADVDDDEALDMFMDSAKDREESTKSTGQTPVENPFEPEVQWEFKWENESSSKVHGPHTTQEMIEWQSSGFFDKGVFVRKNGTQGDFNDPRQLNLPSLQTLITMVLIGSAILPHASMILDPTLEDVPTGVDELHSAAKYIGDYVRDHEPDIIVLATPHGLNLSDSIGIYANHIAAGTAEWNGHWGEYKVSVNIHDDFALEMFTHLQKKRVNSNLILPFGERPAPLGWSEVVPLFFISEQRGTTGTRKRVCPYDVVIMTSPIQEKKHWDGDLADLTGQCVKVGHELFELFERTDYRIFFLASANLSPCHKTLEENPLFLPEPGAAEVPVSRKALIFDETIEQWIRSGSRTILLERALGLAMETFPCSMTIFGILQGLLDRSSFGGDILARRVPTYFGVIVALFHANEKGWKVLPRPFNKGLSGLPL</sequence>
<feature type="region of interest" description="Disordered" evidence="1">
    <location>
        <begin position="215"/>
        <end position="236"/>
    </location>
</feature>
<reference evidence="3 4" key="1">
    <citation type="journal article" date="2018" name="Nat. Ecol. Evol.">
        <title>Genomic signatures of mitonuclear coevolution across populations of Tigriopus californicus.</title>
        <authorList>
            <person name="Barreto F.S."/>
            <person name="Watson E.T."/>
            <person name="Lima T.G."/>
            <person name="Willett C.S."/>
            <person name="Edmands S."/>
            <person name="Li W."/>
            <person name="Burton R.S."/>
        </authorList>
    </citation>
    <scope>NUCLEOTIDE SEQUENCE [LARGE SCALE GENOMIC DNA]</scope>
    <source>
        <strain evidence="3 4">San Diego</strain>
    </source>
</reference>
<evidence type="ECO:0000259" key="2">
    <source>
        <dbReference type="PROSITE" id="PS50829"/>
    </source>
</evidence>
<feature type="region of interest" description="Disordered" evidence="1">
    <location>
        <begin position="158"/>
        <end position="178"/>
    </location>
</feature>
<name>A0A553NBY7_TIGCA</name>
<dbReference type="GO" id="GO:0005682">
    <property type="term" value="C:U5 snRNP"/>
    <property type="evidence" value="ECO:0007669"/>
    <property type="project" value="InterPro"/>
</dbReference>
<feature type="region of interest" description="Disordered" evidence="1">
    <location>
        <begin position="1"/>
        <end position="86"/>
    </location>
</feature>
<feature type="compositionally biased region" description="Pro residues" evidence="1">
    <location>
        <begin position="35"/>
        <end position="46"/>
    </location>
</feature>
<feature type="compositionally biased region" description="Basic and acidic residues" evidence="1">
    <location>
        <begin position="158"/>
        <end position="171"/>
    </location>
</feature>
<dbReference type="InterPro" id="IPR035445">
    <property type="entry name" value="GYF-like_dom_sf"/>
</dbReference>
<dbReference type="STRING" id="6832.A0A553NBY7"/>
<dbReference type="PANTHER" id="PTHR13138">
    <property type="entry name" value="PROTEIN LIN1"/>
    <property type="match status" value="1"/>
</dbReference>
<dbReference type="InterPro" id="IPR003169">
    <property type="entry name" value="GYF"/>
</dbReference>
<evidence type="ECO:0000256" key="1">
    <source>
        <dbReference type="SAM" id="MobiDB-lite"/>
    </source>
</evidence>
<feature type="compositionally biased region" description="Low complexity" evidence="1">
    <location>
        <begin position="10"/>
        <end position="22"/>
    </location>
</feature>
<organism evidence="3 4">
    <name type="scientific">Tigriopus californicus</name>
    <name type="common">Marine copepod</name>
    <dbReference type="NCBI Taxonomy" id="6832"/>
    <lineage>
        <taxon>Eukaryota</taxon>
        <taxon>Metazoa</taxon>
        <taxon>Ecdysozoa</taxon>
        <taxon>Arthropoda</taxon>
        <taxon>Crustacea</taxon>
        <taxon>Multicrustacea</taxon>
        <taxon>Hexanauplia</taxon>
        <taxon>Copepoda</taxon>
        <taxon>Harpacticoida</taxon>
        <taxon>Harpacticidae</taxon>
        <taxon>Tigriopus</taxon>
    </lineage>
</organism>
<evidence type="ECO:0000313" key="4">
    <source>
        <dbReference type="Proteomes" id="UP000318571"/>
    </source>
</evidence>
<proteinExistence type="predicted"/>
<keyword evidence="4" id="KW-1185">Reference proteome</keyword>
<dbReference type="Pfam" id="PF02213">
    <property type="entry name" value="GYF"/>
    <property type="match status" value="1"/>
</dbReference>
<dbReference type="PROSITE" id="PS50829">
    <property type="entry name" value="GYF"/>
    <property type="match status" value="1"/>
</dbReference>
<dbReference type="SUPFAM" id="SSF55277">
    <property type="entry name" value="GYF domain"/>
    <property type="match status" value="1"/>
</dbReference>
<feature type="compositionally biased region" description="Low complexity" evidence="1">
    <location>
        <begin position="47"/>
        <end position="59"/>
    </location>
</feature>
<dbReference type="Gene3D" id="3.40.830.10">
    <property type="entry name" value="LigB-like"/>
    <property type="match status" value="1"/>
</dbReference>
<evidence type="ECO:0000313" key="3">
    <source>
        <dbReference type="EMBL" id="TRY62964.1"/>
    </source>
</evidence>
<protein>
    <recommendedName>
        <fullName evidence="2">GYF domain-containing protein</fullName>
    </recommendedName>
</protein>
<dbReference type="PANTHER" id="PTHR13138:SF3">
    <property type="entry name" value="CD2 ANTIGEN CYTOPLASMIC TAIL-BINDING PROTEIN 2"/>
    <property type="match status" value="1"/>
</dbReference>
<feature type="domain" description="GYF" evidence="2">
    <location>
        <begin position="324"/>
        <end position="384"/>
    </location>
</feature>
<dbReference type="InterPro" id="IPR039905">
    <property type="entry name" value="CD2BP2/Lin1"/>
</dbReference>